<keyword evidence="2" id="KW-0472">Membrane</keyword>
<evidence type="ECO:0000256" key="1">
    <source>
        <dbReference type="SAM" id="MobiDB-lite"/>
    </source>
</evidence>
<feature type="transmembrane region" description="Helical" evidence="2">
    <location>
        <begin position="303"/>
        <end position="321"/>
    </location>
</feature>
<feature type="compositionally biased region" description="Basic residues" evidence="1">
    <location>
        <begin position="115"/>
        <end position="130"/>
    </location>
</feature>
<dbReference type="RefSeq" id="WP_397716597.1">
    <property type="nucleotide sequence ID" value="NZ_JBIRGN010000007.1"/>
</dbReference>
<keyword evidence="2" id="KW-1133">Transmembrane helix</keyword>
<reference evidence="3 4" key="1">
    <citation type="submission" date="2024-10" db="EMBL/GenBank/DDBJ databases">
        <title>The Natural Products Discovery Center: Release of the First 8490 Sequenced Strains for Exploring Actinobacteria Biosynthetic Diversity.</title>
        <authorList>
            <person name="Kalkreuter E."/>
            <person name="Kautsar S.A."/>
            <person name="Yang D."/>
            <person name="Bader C.D."/>
            <person name="Teijaro C.N."/>
            <person name="Fluegel L."/>
            <person name="Davis C.M."/>
            <person name="Simpson J.R."/>
            <person name="Lauterbach L."/>
            <person name="Steele A.D."/>
            <person name="Gui C."/>
            <person name="Meng S."/>
            <person name="Li G."/>
            <person name="Viehrig K."/>
            <person name="Ye F."/>
            <person name="Su P."/>
            <person name="Kiefer A.F."/>
            <person name="Nichols A."/>
            <person name="Cepeda A.J."/>
            <person name="Yan W."/>
            <person name="Fan B."/>
            <person name="Jiang Y."/>
            <person name="Adhikari A."/>
            <person name="Zheng C.-J."/>
            <person name="Schuster L."/>
            <person name="Cowan T.M."/>
            <person name="Smanski M.J."/>
            <person name="Chevrette M.G."/>
            <person name="De Carvalho L.P.S."/>
            <person name="Shen B."/>
        </authorList>
    </citation>
    <scope>NUCLEOTIDE SEQUENCE [LARGE SCALE GENOMIC DNA]</scope>
    <source>
        <strain evidence="3 4">NPDC017990</strain>
    </source>
</reference>
<organism evidence="3 4">
    <name type="scientific">Streptomyces longisporoflavus</name>
    <dbReference type="NCBI Taxonomy" id="28044"/>
    <lineage>
        <taxon>Bacteria</taxon>
        <taxon>Bacillati</taxon>
        <taxon>Actinomycetota</taxon>
        <taxon>Actinomycetes</taxon>
        <taxon>Kitasatosporales</taxon>
        <taxon>Streptomycetaceae</taxon>
        <taxon>Streptomyces</taxon>
    </lineage>
</organism>
<comment type="caution">
    <text evidence="3">The sequence shown here is derived from an EMBL/GenBank/DDBJ whole genome shotgun (WGS) entry which is preliminary data.</text>
</comment>
<proteinExistence type="predicted"/>
<keyword evidence="4" id="KW-1185">Reference proteome</keyword>
<protein>
    <recommendedName>
        <fullName evidence="5">Integral membrane protein</fullName>
    </recommendedName>
</protein>
<feature type="transmembrane region" description="Helical" evidence="2">
    <location>
        <begin position="263"/>
        <end position="291"/>
    </location>
</feature>
<dbReference type="EMBL" id="JBIRGQ010000007">
    <property type="protein sequence ID" value="MFH8550253.1"/>
    <property type="molecule type" value="Genomic_DNA"/>
</dbReference>
<evidence type="ECO:0000313" key="3">
    <source>
        <dbReference type="EMBL" id="MFH8550253.1"/>
    </source>
</evidence>
<evidence type="ECO:0008006" key="5">
    <source>
        <dbReference type="Google" id="ProtNLM"/>
    </source>
</evidence>
<feature type="region of interest" description="Disordered" evidence="1">
    <location>
        <begin position="70"/>
        <end position="242"/>
    </location>
</feature>
<feature type="compositionally biased region" description="Basic and acidic residues" evidence="1">
    <location>
        <begin position="200"/>
        <end position="210"/>
    </location>
</feature>
<name>A0ABW7QZ05_9ACTN</name>
<sequence>MGIESDQLVYDYLSRVGDLAQQQQLPSATRMRLVSQLRNEIDRTRAKSAADSPAAVRRILDRLGAPEDLVEAAGPGSAATAAGSTGSGDTPKIVSPRPAPASGPGREPGPGERPKRLRRVVPRPRPRTRPRPAVEEPELPVEDPGPSPPHLAGTDELGPSGSEPDWWRTDSSPFGLGDSVPGFTGGVEIPELLKPPPKKRPLEKELKKGEVEDEAGEKGEGDEEEEEWEEVEEPEPPRRRRLRIPRPAAAAVAPSAPRFTNPLLLLAAALLVVGAVLGNWLALGGGWLLAYASRRLSRAEAKWAVMGLPGLSVAAGITWLWGRNEGRWGDHIDDGHMSDAMAETWPWVVRGAAIASALFLLWRSQRRQ</sequence>
<evidence type="ECO:0000256" key="2">
    <source>
        <dbReference type="SAM" id="Phobius"/>
    </source>
</evidence>
<feature type="transmembrane region" description="Helical" evidence="2">
    <location>
        <begin position="344"/>
        <end position="362"/>
    </location>
</feature>
<feature type="compositionally biased region" description="Low complexity" evidence="1">
    <location>
        <begin position="72"/>
        <end position="88"/>
    </location>
</feature>
<evidence type="ECO:0000313" key="4">
    <source>
        <dbReference type="Proteomes" id="UP001610818"/>
    </source>
</evidence>
<feature type="compositionally biased region" description="Acidic residues" evidence="1">
    <location>
        <begin position="211"/>
        <end position="234"/>
    </location>
</feature>
<keyword evidence="2" id="KW-0812">Transmembrane</keyword>
<dbReference type="Proteomes" id="UP001610818">
    <property type="component" value="Unassembled WGS sequence"/>
</dbReference>
<gene>
    <name evidence="3" type="ORF">ACH4F9_35135</name>
</gene>
<accession>A0ABW7QZ05</accession>